<feature type="transmembrane region" description="Helical" evidence="6">
    <location>
        <begin position="116"/>
        <end position="134"/>
    </location>
</feature>
<feature type="transmembrane region" description="Helical" evidence="6">
    <location>
        <begin position="250"/>
        <end position="267"/>
    </location>
</feature>
<evidence type="ECO:0000256" key="5">
    <source>
        <dbReference type="ARBA" id="ARBA00023136"/>
    </source>
</evidence>
<dbReference type="RefSeq" id="WP_242604692.1">
    <property type="nucleotide sequence ID" value="NZ_CAAAHP010000003.1"/>
</dbReference>
<reference evidence="7 8" key="1">
    <citation type="submission" date="2018-06" db="EMBL/GenBank/DDBJ databases">
        <authorList>
            <consortium name="Pathogen Informatics"/>
            <person name="Doyle S."/>
        </authorList>
    </citation>
    <scope>NUCLEOTIDE SEQUENCE [LARGE SCALE GENOMIC DNA]</scope>
    <source>
        <strain evidence="7 8">NCTC13316</strain>
    </source>
</reference>
<feature type="transmembrane region" description="Helical" evidence="6">
    <location>
        <begin position="52"/>
        <end position="70"/>
    </location>
</feature>
<keyword evidence="6" id="KW-1003">Cell membrane</keyword>
<gene>
    <name evidence="7" type="ORF">NCTC13316_03019</name>
</gene>
<feature type="transmembrane region" description="Helical" evidence="6">
    <location>
        <begin position="186"/>
        <end position="207"/>
    </location>
</feature>
<dbReference type="PANTHER" id="PTHR43483:SF3">
    <property type="entry name" value="MEMBRANE TRANSPORTER PROTEIN HI_0806-RELATED"/>
    <property type="match status" value="1"/>
</dbReference>
<dbReference type="GO" id="GO:0005886">
    <property type="term" value="C:plasma membrane"/>
    <property type="evidence" value="ECO:0007669"/>
    <property type="project" value="UniProtKB-SubCell"/>
</dbReference>
<keyword evidence="4 6" id="KW-1133">Transmembrane helix</keyword>
<evidence type="ECO:0000256" key="1">
    <source>
        <dbReference type="ARBA" id="ARBA00004141"/>
    </source>
</evidence>
<dbReference type="EMBL" id="UGOD01000001">
    <property type="protein sequence ID" value="STX52893.1"/>
    <property type="molecule type" value="Genomic_DNA"/>
</dbReference>
<organism evidence="7 8">
    <name type="scientific">Legionella busanensis</name>
    <dbReference type="NCBI Taxonomy" id="190655"/>
    <lineage>
        <taxon>Bacteria</taxon>
        <taxon>Pseudomonadati</taxon>
        <taxon>Pseudomonadota</taxon>
        <taxon>Gammaproteobacteria</taxon>
        <taxon>Legionellales</taxon>
        <taxon>Legionellaceae</taxon>
        <taxon>Legionella</taxon>
    </lineage>
</organism>
<evidence type="ECO:0000256" key="3">
    <source>
        <dbReference type="ARBA" id="ARBA00022692"/>
    </source>
</evidence>
<keyword evidence="3 6" id="KW-0812">Transmembrane</keyword>
<feature type="transmembrane region" description="Helical" evidence="6">
    <location>
        <begin position="25"/>
        <end position="45"/>
    </location>
</feature>
<name>A0A378JRN3_9GAMM</name>
<evidence type="ECO:0000313" key="7">
    <source>
        <dbReference type="EMBL" id="STX52893.1"/>
    </source>
</evidence>
<keyword evidence="8" id="KW-1185">Reference proteome</keyword>
<keyword evidence="5 6" id="KW-0472">Membrane</keyword>
<feature type="transmembrane region" description="Helical" evidence="6">
    <location>
        <begin position="82"/>
        <end position="104"/>
    </location>
</feature>
<evidence type="ECO:0000256" key="4">
    <source>
        <dbReference type="ARBA" id="ARBA00022989"/>
    </source>
</evidence>
<evidence type="ECO:0000256" key="2">
    <source>
        <dbReference type="ARBA" id="ARBA00009142"/>
    </source>
</evidence>
<dbReference type="PANTHER" id="PTHR43483">
    <property type="entry name" value="MEMBRANE TRANSPORTER PROTEIN HI_0806-RELATED"/>
    <property type="match status" value="1"/>
</dbReference>
<comment type="subcellular location">
    <subcellularLocation>
        <location evidence="6">Cell membrane</location>
        <topology evidence="6">Multi-pass membrane protein</topology>
    </subcellularLocation>
    <subcellularLocation>
        <location evidence="1">Membrane</location>
        <topology evidence="1">Multi-pass membrane protein</topology>
    </subcellularLocation>
</comment>
<dbReference type="Pfam" id="PF01925">
    <property type="entry name" value="TauE"/>
    <property type="match status" value="1"/>
</dbReference>
<comment type="similarity">
    <text evidence="2 6">Belongs to the 4-toluene sulfonate uptake permease (TSUP) (TC 2.A.102) family.</text>
</comment>
<evidence type="ECO:0000313" key="8">
    <source>
        <dbReference type="Proteomes" id="UP000254794"/>
    </source>
</evidence>
<feature type="transmembrane region" description="Helical" evidence="6">
    <location>
        <begin position="219"/>
        <end position="238"/>
    </location>
</feature>
<accession>A0A378JRN3</accession>
<dbReference type="InterPro" id="IPR002781">
    <property type="entry name" value="TM_pro_TauE-like"/>
</dbReference>
<proteinExistence type="inferred from homology"/>
<dbReference type="AlphaFoldDB" id="A0A378JRN3"/>
<sequence>MMLITFLTGALYSFTGIVAGLMSGMIGIGGGIIIVPALLFIFQYIGKMPADLAIHLATGTSLAIILFISQATVRAHYRQGTILWSAFLKLAPGIFMGAFVGVLLSNYLPVIWLERILAFFLLLIAIERIFNFKLSQPTPHYPPTALNILISFFIGLISGLLGIGGGVLIIPYLSYCGLNIKKITPIAALCIMTAAIVGTIMFIVIGFSEAALPAYSTGYVYWPAVLCVALPSIFSAFWGAKLTYLLSQKHLEYVFIVILLITSIQLAL</sequence>
<dbReference type="Proteomes" id="UP000254794">
    <property type="component" value="Unassembled WGS sequence"/>
</dbReference>
<feature type="transmembrane region" description="Helical" evidence="6">
    <location>
        <begin position="146"/>
        <end position="174"/>
    </location>
</feature>
<evidence type="ECO:0000256" key="6">
    <source>
        <dbReference type="RuleBase" id="RU363041"/>
    </source>
</evidence>
<protein>
    <recommendedName>
        <fullName evidence="6">Probable membrane transporter protein</fullName>
    </recommendedName>
</protein>